<evidence type="ECO:0000313" key="2">
    <source>
        <dbReference type="EMBL" id="KDS47610.1"/>
    </source>
</evidence>
<gene>
    <name evidence="2" type="ORF">M099_3503</name>
</gene>
<dbReference type="AlphaFoldDB" id="A0A069S7X5"/>
<dbReference type="Proteomes" id="UP000027661">
    <property type="component" value="Unassembled WGS sequence"/>
</dbReference>
<proteinExistence type="predicted"/>
<comment type="caution">
    <text evidence="2">The sequence shown here is derived from an EMBL/GenBank/DDBJ whole genome shotgun (WGS) entry which is preliminary data.</text>
</comment>
<feature type="region of interest" description="Disordered" evidence="1">
    <location>
        <begin position="26"/>
        <end position="45"/>
    </location>
</feature>
<reference evidence="2 3" key="1">
    <citation type="submission" date="2014-04" db="EMBL/GenBank/DDBJ databases">
        <authorList>
            <person name="Sears C."/>
            <person name="Carroll K."/>
            <person name="Sack B.R."/>
            <person name="Qadri F."/>
            <person name="Myers L.L."/>
            <person name="Chung G.-T."/>
            <person name="Escheverria P."/>
            <person name="Fraser C.M."/>
            <person name="Sadzewicz L."/>
            <person name="Shefchek K.A."/>
            <person name="Tallon L."/>
            <person name="Das S.P."/>
            <person name="Daugherty S."/>
            <person name="Mongodin E.F."/>
        </authorList>
    </citation>
    <scope>NUCLEOTIDE SEQUENCE [LARGE SCALE GENOMIC DNA]</scope>
    <source>
        <strain evidence="2 3">3975 RP4</strain>
    </source>
</reference>
<dbReference type="PATRIC" id="fig|1339352.3.peg.3321"/>
<dbReference type="EMBL" id="JNHM01000097">
    <property type="protein sequence ID" value="KDS47610.1"/>
    <property type="molecule type" value="Genomic_DNA"/>
</dbReference>
<protein>
    <submittedName>
        <fullName evidence="2">Uncharacterized protein</fullName>
    </submittedName>
</protein>
<organism evidence="2 3">
    <name type="scientific">Phocaeicola vulgatus str. 3975 RP4</name>
    <dbReference type="NCBI Taxonomy" id="1339352"/>
    <lineage>
        <taxon>Bacteria</taxon>
        <taxon>Pseudomonadati</taxon>
        <taxon>Bacteroidota</taxon>
        <taxon>Bacteroidia</taxon>
        <taxon>Bacteroidales</taxon>
        <taxon>Bacteroidaceae</taxon>
        <taxon>Phocaeicola</taxon>
    </lineage>
</organism>
<accession>A0A069S7X5</accession>
<evidence type="ECO:0000256" key="1">
    <source>
        <dbReference type="SAM" id="MobiDB-lite"/>
    </source>
</evidence>
<feature type="compositionally biased region" description="Acidic residues" evidence="1">
    <location>
        <begin position="34"/>
        <end position="45"/>
    </location>
</feature>
<evidence type="ECO:0000313" key="3">
    <source>
        <dbReference type="Proteomes" id="UP000027661"/>
    </source>
</evidence>
<name>A0A069S7X5_PHOVU</name>
<sequence>MYDSHQNYYYAADAARNIDSRTKSYHAANKEFPGDDDEAEQMLST</sequence>